<gene>
    <name evidence="1" type="ORF">HJG63_011333</name>
</gene>
<keyword evidence="2" id="KW-1185">Reference proteome</keyword>
<evidence type="ECO:0000313" key="2">
    <source>
        <dbReference type="Proteomes" id="UP000593571"/>
    </source>
</evidence>
<evidence type="ECO:0000313" key="1">
    <source>
        <dbReference type="EMBL" id="KAF6465996.1"/>
    </source>
</evidence>
<reference evidence="1 2" key="1">
    <citation type="journal article" date="2020" name="Nature">
        <title>Six reference-quality genomes reveal evolution of bat adaptations.</title>
        <authorList>
            <person name="Jebb D."/>
            <person name="Huang Z."/>
            <person name="Pippel M."/>
            <person name="Hughes G.M."/>
            <person name="Lavrichenko K."/>
            <person name="Devanna P."/>
            <person name="Winkler S."/>
            <person name="Jermiin L.S."/>
            <person name="Skirmuntt E.C."/>
            <person name="Katzourakis A."/>
            <person name="Burkitt-Gray L."/>
            <person name="Ray D.A."/>
            <person name="Sullivan K.A.M."/>
            <person name="Roscito J.G."/>
            <person name="Kirilenko B.M."/>
            <person name="Davalos L.M."/>
            <person name="Corthals A.P."/>
            <person name="Power M.L."/>
            <person name="Jones G."/>
            <person name="Ransome R.D."/>
            <person name="Dechmann D.K.N."/>
            <person name="Locatelli A.G."/>
            <person name="Puechmaille S.J."/>
            <person name="Fedrigo O."/>
            <person name="Jarvis E.D."/>
            <person name="Hiller M."/>
            <person name="Vernes S.C."/>
            <person name="Myers E.W."/>
            <person name="Teeling E.C."/>
        </authorList>
    </citation>
    <scope>NUCLEOTIDE SEQUENCE [LARGE SCALE GENOMIC DNA]</scope>
    <source>
        <strain evidence="1">MRouAeg1</strain>
        <tissue evidence="1">Muscle</tissue>
    </source>
</reference>
<dbReference type="AlphaFoldDB" id="A0A7J8H159"/>
<accession>A0A7J8H159</accession>
<dbReference type="EMBL" id="JACASE010000005">
    <property type="protein sequence ID" value="KAF6465996.1"/>
    <property type="molecule type" value="Genomic_DNA"/>
</dbReference>
<dbReference type="Proteomes" id="UP000593571">
    <property type="component" value="Unassembled WGS sequence"/>
</dbReference>
<proteinExistence type="predicted"/>
<protein>
    <submittedName>
        <fullName evidence="1">Uncharacterized protein</fullName>
    </submittedName>
</protein>
<comment type="caution">
    <text evidence="1">The sequence shown here is derived from an EMBL/GenBank/DDBJ whole genome shotgun (WGS) entry which is preliminary data.</text>
</comment>
<name>A0A7J8H159_ROUAE</name>
<sequence length="115" mass="12447">MCLAEKILVFDKLHSGLSYGAVDEPGAGARECVAGEPYSAKCCIRRSLLLAFSEGSPRTTENCLLLRQQVAHTSSGLSFEKTDCEGSPRLGRPYFQVGALATVEEADTQRHISKL</sequence>
<organism evidence="1 2">
    <name type="scientific">Rousettus aegyptiacus</name>
    <name type="common">Egyptian fruit bat</name>
    <name type="synonym">Pteropus aegyptiacus</name>
    <dbReference type="NCBI Taxonomy" id="9407"/>
    <lineage>
        <taxon>Eukaryota</taxon>
        <taxon>Metazoa</taxon>
        <taxon>Chordata</taxon>
        <taxon>Craniata</taxon>
        <taxon>Vertebrata</taxon>
        <taxon>Euteleostomi</taxon>
        <taxon>Mammalia</taxon>
        <taxon>Eutheria</taxon>
        <taxon>Laurasiatheria</taxon>
        <taxon>Chiroptera</taxon>
        <taxon>Yinpterochiroptera</taxon>
        <taxon>Pteropodoidea</taxon>
        <taxon>Pteropodidae</taxon>
        <taxon>Rousettinae</taxon>
        <taxon>Rousettus</taxon>
    </lineage>
</organism>